<protein>
    <recommendedName>
        <fullName evidence="6">RNase H type-1 domain-containing protein</fullName>
    </recommendedName>
</protein>
<feature type="coiled-coil region" evidence="1">
    <location>
        <begin position="37"/>
        <end position="64"/>
    </location>
</feature>
<evidence type="ECO:0000256" key="2">
    <source>
        <dbReference type="SAM" id="MobiDB-lite"/>
    </source>
</evidence>
<dbReference type="Gene3D" id="3.30.420.10">
    <property type="entry name" value="Ribonuclease H-like superfamily/Ribonuclease H"/>
    <property type="match status" value="1"/>
</dbReference>
<dbReference type="SUPFAM" id="SSF56219">
    <property type="entry name" value="DNase I-like"/>
    <property type="match status" value="1"/>
</dbReference>
<keyword evidence="1" id="KW-0175">Coiled coil</keyword>
<dbReference type="GO" id="GO:0003676">
    <property type="term" value="F:nucleic acid binding"/>
    <property type="evidence" value="ECO:0007669"/>
    <property type="project" value="InterPro"/>
</dbReference>
<accession>A0A9P1GGZ7</accession>
<gene>
    <name evidence="3" type="ORF">C1SCF055_LOCUS35224</name>
</gene>
<organism evidence="3">
    <name type="scientific">Cladocopium goreaui</name>
    <dbReference type="NCBI Taxonomy" id="2562237"/>
    <lineage>
        <taxon>Eukaryota</taxon>
        <taxon>Sar</taxon>
        <taxon>Alveolata</taxon>
        <taxon>Dinophyceae</taxon>
        <taxon>Suessiales</taxon>
        <taxon>Symbiodiniaceae</taxon>
        <taxon>Cladocopium</taxon>
    </lineage>
</organism>
<dbReference type="Gene3D" id="3.60.10.10">
    <property type="entry name" value="Endonuclease/exonuclease/phosphatase"/>
    <property type="match status" value="1"/>
</dbReference>
<keyword evidence="5" id="KW-1185">Reference proteome</keyword>
<comment type="caution">
    <text evidence="3">The sequence shown here is derived from an EMBL/GenBank/DDBJ whole genome shotgun (WGS) entry which is preliminary data.</text>
</comment>
<evidence type="ECO:0000313" key="4">
    <source>
        <dbReference type="EMBL" id="CAL4797211.1"/>
    </source>
</evidence>
<reference evidence="4 5" key="2">
    <citation type="submission" date="2024-05" db="EMBL/GenBank/DDBJ databases">
        <authorList>
            <person name="Chen Y."/>
            <person name="Shah S."/>
            <person name="Dougan E. K."/>
            <person name="Thang M."/>
            <person name="Chan C."/>
        </authorList>
    </citation>
    <scope>NUCLEOTIDE SEQUENCE [LARGE SCALE GENOMIC DNA]</scope>
</reference>
<dbReference type="Proteomes" id="UP001152797">
    <property type="component" value="Unassembled WGS sequence"/>
</dbReference>
<evidence type="ECO:0000256" key="1">
    <source>
        <dbReference type="SAM" id="Coils"/>
    </source>
</evidence>
<evidence type="ECO:0008006" key="6">
    <source>
        <dbReference type="Google" id="ProtNLM"/>
    </source>
</evidence>
<dbReference type="EMBL" id="CAMXCT030004668">
    <property type="protein sequence ID" value="CAL4797211.1"/>
    <property type="molecule type" value="Genomic_DNA"/>
</dbReference>
<dbReference type="EMBL" id="CAMXCT010004668">
    <property type="protein sequence ID" value="CAI4009899.1"/>
    <property type="molecule type" value="Genomic_DNA"/>
</dbReference>
<sequence length="2735" mass="308794">MPSVAPISAAQVTETIAQKREVLGALRAAYTDQSLIPSDTKELITKLEAEIERLEKEFTKATTKNLHSATKALGKAQKTLTETLEAKRVHRARWTKHVAEAAKAWEGQLHEYRQQQSSLQEVATKARADIESARSAIQSLSAKATPATLAAMPPITAITAETEDLTGDADVEEESAQQLLQSTLRSCAASLGVDLNMPTASQMASEEIEENAVKDQARQKRARSMEPFAGGGPSLPDANHFLHEAPESVQYLFDAMLTEGVVEGPRIHESVFLRLAAPRRGGLVTILQRDDIAQRAHHAVDQDPEDIPPQDGNEELDEEQPGDGSPVPSPSVASTLHARQGVHIHRLGHTQIFGRPRWDTVDHVLYDIAILVGEPFDHLMHCHHLQVAPDDVAPHEDSIIVQHVNDIPPGSTEKLVLVDIEMHTRQHSEAAPRAPVVSRQVHRVVPTMVRRHLLHITRTVAYCDWHPHECLVFCNRILWHLHDLGPRRIAHGMYFRVVLPPPLSVTWEISHALRVFHEAYELFDPADASRIAERVPNEGQSWPPPDSGTSSQLPHLTCKGIDLDHEIDIPMMLPPHVRVRRPRPAHDGTETWLLDLGQIFSEQAEAETIDGDAYLYVQTWYIDHDRHRICRRPRPMRLEPQAVVWIDDFRHEWRDMLDRSTFFSIYVIKPKPPQFRHMGYACHVLLEQNRPRGGAAGILTALFAGFPNDAIDAIMQHAYATPRFLTQQDLIDLMEISHVCEGRRCRAFHFREPIHIVPATEVNSGFSIRLHVDPPSGQMPIPPSAPGYFDDLVLMQRPMAPFQSIQEINSNSSGNESIPQDWIIDLQRVVQSHVDSCDYEEQAEFIFSVYTWFLDHQKHTICRDPKIVFLGRDIAEWREDLTQPWQHRIDPQEHVFLDLVQPSTRRAHIEDHLAHIILTQRQTDQSSILVSMEFVDETEPSVMVRTAVVALKTSTSGDLVHIVPLLQSFVHNRMVWSHPTLSSSAQPFSTWSGLSVHVKIYAEDVAEEGPSEHTNDHAVDLPRRLPEGAPFQFNPQAPPFQPGLGLPADAPEFIQDLHDQWIRVAFAWDTELENAWFITWFVDHRYELPRCLLGRTVMLTSDFTNWERTIQEAWRDVLDPNLRQERHVVVPQPPQLEAGVGGHIILIQEPREEWVTSLVTVFDSFISARENHMMRLAVTTHEHVSLEQIAQQSGYRLIAGQIDPNVPCQGWIDGHPLPAGHRWPGRSGHEITLRIHRQVMQLPVMREGDDQIGLLQTSVVRKEPGDNSRLALNLQQLIWPPEPASFLDLLAQAGQRPECQSMQVSCVDPLPHQPCLSKNKKAVRLIVSPQVYAPQYIEVDLTAGEGDIRRELALWCDLEQLPNWQWLVEIDTMLLLDFWWGDFHQIYLDADDMPFHFTYHDVTTEPKTAVQHMRWLYVQGHSRAVILRTSQIGQQGIQIVTFKDQQPVHRQTPTRVATPWPSRLQKPLTNEPLYVPRSRQDGSSDCTWSIGIDQSQIEQFFGSAVQVLSRKFDGLDLPQHVQEALQQCEPLERLDRLVIYSDGSSQPEHRRRPPARVEEEGHGDTWAFVVLGEQYMDDKTSKINLIGWTAQPVLYNPEAAHHIGSQTVGSETAEREAMFWCGAWRLAQNCNVPTQFCTDSRTAGRQASGLDSSNVADESFFNLRAIYQCLEGGLQQGLAVTHVRGHSQDPWNDLVDILAKQERLKSFYHPRQTLDMRQWRQSLRHVWTQFATNAGLPTFQGTAFDIRPPEVPQTAPTPASIRYHSKQVQFCISLATANVNSLHVGPDGHRGKLQYIRDQMKALHLLFLGIQESRTGEVCSQSDEVLRLGSGAAKGHHGVELWINIAQPFAYTGKTAHFLKKQHVVVSYKDPRVLIAKIAHPMWQAWIVVAHAPQSGISEDQRETWWKSFHTQLTTLVQQEEIYVLIDANAEPGHTDGLHVGPKPTKASKSTKFLREFLETWQLALPATFSCHLGPQETWTAPDGHTQHCIDHVCVPIARCGDCQFSRVVEELDLGNGHLDHQATAAELSWHQLVQIPCSRRAIAPVQRDSIDNSIQEKLVNFVVPAWDRDIHTHIECHNQHVMNGLTQHCHKQVTQAKKSFITADIWNLRDRKIQCRKIVKSIDQRFRQELLRAAWIGWRTQSATSSSDLELYGQVYHPYVAALSCWKLHQGVHLHVLAVQSKKALKNARQRAIHADITALPQDAAANDILRTVKAHVGPTNLKCLKKQTLPMLHTTTGTVCTDPEQLRDTWIEFFGQMEGGVRMSWDELVVRWQGSLEAFRQHEISLGPEDVPCLTDLEISFRRVKKGKALGPDGVPPELCKACPALLAKQYFSALMKMLIHGQESLHHKGGTLVPACKGKGSTTDPTSYRSLLISSHMGKVLHRTIRQHQSSMYEQYLCAQQLGGRKKVPVTLGLHEARAFLRTSQQMGYSVGLLMVDLTEAFYRVLRPLAVGGHYSDAQIARIVQKLGMTPDTLHELHEHLSQPSAVDQANLPKHLRQVLQALHTDTFFQIHGQEDCCHTSVGSRPGDCFADVVFSYLFSRVIKSYQQKLADAGLQQCVAAAQQFDPFGTHTCPDAQIPYLGPIWMDDVCICLHAPTPDGLLRRAGAATSLLLDTMKGYGLTPNLKKGKTELLLSLRGQGVRRCQKQVFGPAAPGTMAIVCEQEVCHIAVVGQYQHLGGILHHKGDHRVEMKRRVALAHTAFNAHRKVLYHNQDIALQKRLQLFNTLILSKM</sequence>
<evidence type="ECO:0000313" key="3">
    <source>
        <dbReference type="EMBL" id="CAI4009899.1"/>
    </source>
</evidence>
<evidence type="ECO:0000313" key="5">
    <source>
        <dbReference type="Proteomes" id="UP001152797"/>
    </source>
</evidence>
<feature type="region of interest" description="Disordered" evidence="2">
    <location>
        <begin position="294"/>
        <end position="333"/>
    </location>
</feature>
<feature type="compositionally biased region" description="Acidic residues" evidence="2">
    <location>
        <begin position="302"/>
        <end position="321"/>
    </location>
</feature>
<dbReference type="InterPro" id="IPR036691">
    <property type="entry name" value="Endo/exonu/phosph_ase_sf"/>
</dbReference>
<proteinExistence type="predicted"/>
<dbReference type="InterPro" id="IPR036397">
    <property type="entry name" value="RNaseH_sf"/>
</dbReference>
<dbReference type="EMBL" id="CAMXCT020004668">
    <property type="protein sequence ID" value="CAL1163274.1"/>
    <property type="molecule type" value="Genomic_DNA"/>
</dbReference>
<name>A0A9P1GGZ7_9DINO</name>
<reference evidence="3" key="1">
    <citation type="submission" date="2022-10" db="EMBL/GenBank/DDBJ databases">
        <authorList>
            <person name="Chen Y."/>
            <person name="Dougan E. K."/>
            <person name="Chan C."/>
            <person name="Rhodes N."/>
            <person name="Thang M."/>
        </authorList>
    </citation>
    <scope>NUCLEOTIDE SEQUENCE</scope>
</reference>
<dbReference type="OrthoDB" id="415871at2759"/>